<dbReference type="Pfam" id="PF03860">
    <property type="entry name" value="Csp"/>
    <property type="match status" value="1"/>
</dbReference>
<gene>
    <name evidence="1" type="ORF">NCTC7295_03220</name>
</gene>
<dbReference type="Gene3D" id="1.20.1270.360">
    <property type="match status" value="1"/>
</dbReference>
<reference evidence="1 2" key="1">
    <citation type="submission" date="2018-06" db="EMBL/GenBank/DDBJ databases">
        <authorList>
            <consortium name="Pathogen Informatics"/>
            <person name="Doyle S."/>
        </authorList>
    </citation>
    <scope>NUCLEOTIDE SEQUENCE [LARGE SCALE GENOMIC DNA]</scope>
    <source>
        <strain evidence="1 2">NCTC7295</strain>
    </source>
</reference>
<dbReference type="PANTHER" id="PTHR37310">
    <property type="entry name" value="CYTOPLASMIC PROTEIN-RELATED"/>
    <property type="match status" value="1"/>
</dbReference>
<dbReference type="PANTHER" id="PTHR37310:SF1">
    <property type="entry name" value="CYTOPLASMIC PROTEIN"/>
    <property type="match status" value="1"/>
</dbReference>
<organism evidence="1 2">
    <name type="scientific">Salmonella enterica subsp. arizonae</name>
    <dbReference type="NCBI Taxonomy" id="59203"/>
    <lineage>
        <taxon>Bacteria</taxon>
        <taxon>Pseudomonadati</taxon>
        <taxon>Pseudomonadota</taxon>
        <taxon>Gammaproteobacteria</taxon>
        <taxon>Enterobacterales</taxon>
        <taxon>Enterobacteriaceae</taxon>
        <taxon>Salmonella</taxon>
    </lineage>
</organism>
<dbReference type="AlphaFoldDB" id="A0A379S5R0"/>
<dbReference type="EMBL" id="UGWZ01000001">
    <property type="protein sequence ID" value="SUG15549.1"/>
    <property type="molecule type" value="Genomic_DNA"/>
</dbReference>
<dbReference type="Proteomes" id="UP000254124">
    <property type="component" value="Unassembled WGS sequence"/>
</dbReference>
<name>A0A379S5R0_SALER</name>
<evidence type="ECO:0000313" key="1">
    <source>
        <dbReference type="EMBL" id="SUG15549.1"/>
    </source>
</evidence>
<proteinExistence type="predicted"/>
<evidence type="ECO:0000313" key="2">
    <source>
        <dbReference type="Proteomes" id="UP000254124"/>
    </source>
</evidence>
<sequence length="105" mass="11618">MQQEHRECIEQCYECAAACDVCASSCLREDNVGMMKHCIQLDMQCAAICRLAAQFMALESEYSQKYVAFARISAKPAPKRVQGTTTIIARTVRGRAVNALTPALK</sequence>
<dbReference type="InterPro" id="IPR005560">
    <property type="entry name" value="Csp_YhjQ"/>
</dbReference>
<dbReference type="InterPro" id="IPR044543">
    <property type="entry name" value="YHJQ-like"/>
</dbReference>
<accession>A0A379S5R0</accession>
<protein>
    <submittedName>
        <fullName evidence="1">Ferredoxin</fullName>
    </submittedName>
</protein>
<dbReference type="CDD" id="cd08026">
    <property type="entry name" value="DUF326"/>
    <property type="match status" value="1"/>
</dbReference>